<keyword evidence="2" id="KW-1185">Reference proteome</keyword>
<accession>A0ACC2DZP9</accession>
<proteinExistence type="predicted"/>
<name>A0ACC2DZP9_DIPCM</name>
<comment type="caution">
    <text evidence="1">The sequence shown here is derived from an EMBL/GenBank/DDBJ whole genome shotgun (WGS) entry which is preliminary data.</text>
</comment>
<reference evidence="2" key="1">
    <citation type="journal article" date="2024" name="Proc. Natl. Acad. Sci. U.S.A.">
        <title>Extraordinary preservation of gene collinearity over three hundred million years revealed in homosporous lycophytes.</title>
        <authorList>
            <person name="Li C."/>
            <person name="Wickell D."/>
            <person name="Kuo L.Y."/>
            <person name="Chen X."/>
            <person name="Nie B."/>
            <person name="Liao X."/>
            <person name="Peng D."/>
            <person name="Ji J."/>
            <person name="Jenkins J."/>
            <person name="Williams M."/>
            <person name="Shu S."/>
            <person name="Plott C."/>
            <person name="Barry K."/>
            <person name="Rajasekar S."/>
            <person name="Grimwood J."/>
            <person name="Han X."/>
            <person name="Sun S."/>
            <person name="Hou Z."/>
            <person name="He W."/>
            <person name="Dai G."/>
            <person name="Sun C."/>
            <person name="Schmutz J."/>
            <person name="Leebens-Mack J.H."/>
            <person name="Li F.W."/>
            <person name="Wang L."/>
        </authorList>
    </citation>
    <scope>NUCLEOTIDE SEQUENCE [LARGE SCALE GENOMIC DNA]</scope>
    <source>
        <strain evidence="2">cv. PW_Plant_1</strain>
    </source>
</reference>
<evidence type="ECO:0000313" key="2">
    <source>
        <dbReference type="Proteomes" id="UP001162992"/>
    </source>
</evidence>
<sequence length="131" mass="15352">MARLPNSLRRESLAFLLHVAHVLKARRETKHCALMFFGHRFLYSMESLEDEKIMQRASKRSYLQLIGLASFWIASKIHETRPTPLMHLEEVANKLITDVHFTKRDFVEAVRTSTSLPSLREYSNQQVHNNM</sequence>
<gene>
    <name evidence="1" type="ORF">O6H91_04G098400</name>
</gene>
<dbReference type="Proteomes" id="UP001162992">
    <property type="component" value="Chromosome 4"/>
</dbReference>
<protein>
    <submittedName>
        <fullName evidence="1">Uncharacterized protein</fullName>
    </submittedName>
</protein>
<dbReference type="EMBL" id="CM055095">
    <property type="protein sequence ID" value="KAJ7559728.1"/>
    <property type="molecule type" value="Genomic_DNA"/>
</dbReference>
<organism evidence="1 2">
    <name type="scientific">Diphasiastrum complanatum</name>
    <name type="common">Issler's clubmoss</name>
    <name type="synonym">Lycopodium complanatum</name>
    <dbReference type="NCBI Taxonomy" id="34168"/>
    <lineage>
        <taxon>Eukaryota</taxon>
        <taxon>Viridiplantae</taxon>
        <taxon>Streptophyta</taxon>
        <taxon>Embryophyta</taxon>
        <taxon>Tracheophyta</taxon>
        <taxon>Lycopodiopsida</taxon>
        <taxon>Lycopodiales</taxon>
        <taxon>Lycopodiaceae</taxon>
        <taxon>Lycopodioideae</taxon>
        <taxon>Diphasiastrum</taxon>
    </lineage>
</organism>
<evidence type="ECO:0000313" key="1">
    <source>
        <dbReference type="EMBL" id="KAJ7559728.1"/>
    </source>
</evidence>